<dbReference type="OrthoDB" id="10044727at2759"/>
<accession>A0A9N9BGX2</accession>
<protein>
    <submittedName>
        <fullName evidence="1">8611_t:CDS:1</fullName>
    </submittedName>
</protein>
<dbReference type="Proteomes" id="UP000789739">
    <property type="component" value="Unassembled WGS sequence"/>
</dbReference>
<evidence type="ECO:0000313" key="2">
    <source>
        <dbReference type="Proteomes" id="UP000789739"/>
    </source>
</evidence>
<comment type="caution">
    <text evidence="1">The sequence shown here is derived from an EMBL/GenBank/DDBJ whole genome shotgun (WGS) entry which is preliminary data.</text>
</comment>
<evidence type="ECO:0000313" key="1">
    <source>
        <dbReference type="EMBL" id="CAG8564218.1"/>
    </source>
</evidence>
<dbReference type="AlphaFoldDB" id="A0A9N9BGX2"/>
<sequence length="80" mass="9142">MSLVTAETNLMMTSSRNHCDCTWVSLKRTVPQALASVSLCEIRRYAQKAFRNAAEYAVKKYRSHRRVPVSILLDVNALRN</sequence>
<dbReference type="EMBL" id="CAJVPI010000702">
    <property type="protein sequence ID" value="CAG8564218.1"/>
    <property type="molecule type" value="Genomic_DNA"/>
</dbReference>
<gene>
    <name evidence="1" type="ORF">PBRASI_LOCUS5751</name>
</gene>
<organism evidence="1 2">
    <name type="scientific">Paraglomus brasilianum</name>
    <dbReference type="NCBI Taxonomy" id="144538"/>
    <lineage>
        <taxon>Eukaryota</taxon>
        <taxon>Fungi</taxon>
        <taxon>Fungi incertae sedis</taxon>
        <taxon>Mucoromycota</taxon>
        <taxon>Glomeromycotina</taxon>
        <taxon>Glomeromycetes</taxon>
        <taxon>Paraglomerales</taxon>
        <taxon>Paraglomeraceae</taxon>
        <taxon>Paraglomus</taxon>
    </lineage>
</organism>
<keyword evidence="2" id="KW-1185">Reference proteome</keyword>
<name>A0A9N9BGX2_9GLOM</name>
<reference evidence="1" key="1">
    <citation type="submission" date="2021-06" db="EMBL/GenBank/DDBJ databases">
        <authorList>
            <person name="Kallberg Y."/>
            <person name="Tangrot J."/>
            <person name="Rosling A."/>
        </authorList>
    </citation>
    <scope>NUCLEOTIDE SEQUENCE</scope>
    <source>
        <strain evidence="1">BR232B</strain>
    </source>
</reference>
<proteinExistence type="predicted"/>